<dbReference type="PROSITE" id="PS51292">
    <property type="entry name" value="ZF_RING_CH"/>
    <property type="match status" value="1"/>
</dbReference>
<dbReference type="AlphaFoldDB" id="A0AAN6QQU9"/>
<name>A0AAN6QQU9_9PEZI</name>
<evidence type="ECO:0000259" key="9">
    <source>
        <dbReference type="PROSITE" id="PS51292"/>
    </source>
</evidence>
<dbReference type="InterPro" id="IPR013083">
    <property type="entry name" value="Znf_RING/FYVE/PHD"/>
</dbReference>
<dbReference type="SUPFAM" id="SSF57850">
    <property type="entry name" value="RING/U-box"/>
    <property type="match status" value="1"/>
</dbReference>
<feature type="region of interest" description="Disordered" evidence="8">
    <location>
        <begin position="56"/>
        <end position="76"/>
    </location>
</feature>
<feature type="region of interest" description="Disordered" evidence="8">
    <location>
        <begin position="378"/>
        <end position="470"/>
    </location>
</feature>
<reference evidence="10" key="1">
    <citation type="submission" date="2023-06" db="EMBL/GenBank/DDBJ databases">
        <title>Black Yeasts Isolated from many extreme environments.</title>
        <authorList>
            <person name="Coleine C."/>
            <person name="Stajich J.E."/>
            <person name="Selbmann L."/>
        </authorList>
    </citation>
    <scope>NUCLEOTIDE SEQUENCE</scope>
    <source>
        <strain evidence="10">CCFEE 5200</strain>
    </source>
</reference>
<protein>
    <recommendedName>
        <fullName evidence="9">RING-CH-type domain-containing protein</fullName>
    </recommendedName>
</protein>
<evidence type="ECO:0000313" key="11">
    <source>
        <dbReference type="Proteomes" id="UP001175353"/>
    </source>
</evidence>
<keyword evidence="6" id="KW-1133">Transmembrane helix</keyword>
<evidence type="ECO:0000256" key="4">
    <source>
        <dbReference type="ARBA" id="ARBA00022771"/>
    </source>
</evidence>
<keyword evidence="4" id="KW-0863">Zinc-finger</keyword>
<feature type="region of interest" description="Disordered" evidence="8">
    <location>
        <begin position="1"/>
        <end position="44"/>
    </location>
</feature>
<comment type="subcellular location">
    <subcellularLocation>
        <location evidence="1">Membrane</location>
        <topology evidence="1">Multi-pass membrane protein</topology>
    </subcellularLocation>
</comment>
<dbReference type="Proteomes" id="UP001175353">
    <property type="component" value="Unassembled WGS sequence"/>
</dbReference>
<dbReference type="GO" id="GO:0008270">
    <property type="term" value="F:zinc ion binding"/>
    <property type="evidence" value="ECO:0007669"/>
    <property type="project" value="UniProtKB-KW"/>
</dbReference>
<feature type="compositionally biased region" description="Low complexity" evidence="8">
    <location>
        <begin position="56"/>
        <end position="67"/>
    </location>
</feature>
<evidence type="ECO:0000256" key="6">
    <source>
        <dbReference type="ARBA" id="ARBA00022989"/>
    </source>
</evidence>
<gene>
    <name evidence="10" type="ORF">LTR91_012388</name>
</gene>
<keyword evidence="3" id="KW-0479">Metal-binding</keyword>
<keyword evidence="11" id="KW-1185">Reference proteome</keyword>
<feature type="compositionally biased region" description="Low complexity" evidence="8">
    <location>
        <begin position="385"/>
        <end position="410"/>
    </location>
</feature>
<feature type="compositionally biased region" description="Polar residues" evidence="8">
    <location>
        <begin position="35"/>
        <end position="44"/>
    </location>
</feature>
<dbReference type="EMBL" id="JAUJLE010000119">
    <property type="protein sequence ID" value="KAK0980068.1"/>
    <property type="molecule type" value="Genomic_DNA"/>
</dbReference>
<evidence type="ECO:0000256" key="1">
    <source>
        <dbReference type="ARBA" id="ARBA00004141"/>
    </source>
</evidence>
<keyword evidence="5" id="KW-0862">Zinc</keyword>
<evidence type="ECO:0000256" key="3">
    <source>
        <dbReference type="ARBA" id="ARBA00022723"/>
    </source>
</evidence>
<evidence type="ECO:0000256" key="5">
    <source>
        <dbReference type="ARBA" id="ARBA00022833"/>
    </source>
</evidence>
<organism evidence="10 11">
    <name type="scientific">Friedmanniomyces endolithicus</name>
    <dbReference type="NCBI Taxonomy" id="329885"/>
    <lineage>
        <taxon>Eukaryota</taxon>
        <taxon>Fungi</taxon>
        <taxon>Dikarya</taxon>
        <taxon>Ascomycota</taxon>
        <taxon>Pezizomycotina</taxon>
        <taxon>Dothideomycetes</taxon>
        <taxon>Dothideomycetidae</taxon>
        <taxon>Mycosphaerellales</taxon>
        <taxon>Teratosphaeriaceae</taxon>
        <taxon>Friedmanniomyces</taxon>
    </lineage>
</organism>
<dbReference type="PANTHER" id="PTHR46283">
    <property type="entry name" value="E3 UBIQUITIN-PROTEIN LIGASE MARCH5"/>
    <property type="match status" value="1"/>
</dbReference>
<evidence type="ECO:0000256" key="2">
    <source>
        <dbReference type="ARBA" id="ARBA00022692"/>
    </source>
</evidence>
<dbReference type="Gene3D" id="3.30.40.10">
    <property type="entry name" value="Zinc/RING finger domain, C3HC4 (zinc finger)"/>
    <property type="match status" value="1"/>
</dbReference>
<evidence type="ECO:0000256" key="7">
    <source>
        <dbReference type="ARBA" id="ARBA00023136"/>
    </source>
</evidence>
<proteinExistence type="predicted"/>
<accession>A0AAN6QQU9</accession>
<dbReference type="GO" id="GO:0016020">
    <property type="term" value="C:membrane"/>
    <property type="evidence" value="ECO:0007669"/>
    <property type="project" value="UniProtKB-SubCell"/>
</dbReference>
<comment type="caution">
    <text evidence="10">The sequence shown here is derived from an EMBL/GenBank/DDBJ whole genome shotgun (WGS) entry which is preliminary data.</text>
</comment>
<dbReference type="InterPro" id="IPR011016">
    <property type="entry name" value="Znf_RING-CH"/>
</dbReference>
<feature type="domain" description="RING-CH-type" evidence="9">
    <location>
        <begin position="78"/>
        <end position="153"/>
    </location>
</feature>
<keyword evidence="2" id="KW-0812">Transmembrane</keyword>
<keyword evidence="7" id="KW-0472">Membrane</keyword>
<sequence length="597" mass="66594">MASLLPRQHSQRRVAPEQQEPHAQQVPHSPVRVHSATSEDSQTLLIHDPTIIEDTQPAQEQRQQQTQHFTGAPLPGSREDPDLKTCWICFADSTEDTPSTSPWRDPCPCALVAHEECLLDWIADLELPKNARHRAIRQPKIECPQCKSEIKLARPRNYVVDAVRAFERVGAKTVTPGALTFLSASLYQSSLAWGMHSIYAVFGSDDGYRILRPMLQNVIRPPIEVYLDTPRDAAEKMLGLIVDHLVHWRLYVGLPLISPMLILSRTTLADSLLPVLPVLFFATSQHAVREPLDFTHWPPSAGLCFAILPYVRAAYNSYYDRVWGAKIRRWTKEIQPRSGQAQDDADEGVQNPVAENQAQVDDDDGNIFEVRIDGGIWDEWEEPPAEAQQVPQQPRRRQNQQAPPLDQPPIQDDDDDEQADPPPNIPDNRPQPIDPHADELMNGPPAERPVEPERQPNALPQQAPQQAAPAVAAAAAAGERRLSFSPTTLASTILGALLFPTIAGLSGDILKLLLPATWTTAQLVRSTNFFGRRIAGSSAKGPFFSERWARSLVGGCLFVVVKDAVGLYVRWKMVEMHRRRRVLDYAGEGGRRGRGRA</sequence>
<evidence type="ECO:0000313" key="10">
    <source>
        <dbReference type="EMBL" id="KAK0980068.1"/>
    </source>
</evidence>
<evidence type="ECO:0000256" key="8">
    <source>
        <dbReference type="SAM" id="MobiDB-lite"/>
    </source>
</evidence>
<feature type="compositionally biased region" description="Low complexity" evidence="8">
    <location>
        <begin position="455"/>
        <end position="470"/>
    </location>
</feature>